<proteinExistence type="predicted"/>
<dbReference type="OrthoDB" id="1236981at2"/>
<sequence length="4341" mass="444283">MHSKATPNSPFTALFRLPFPKERHTVANSSAYSCNGIGSLAWKSLLLTLLCILGISARQSWAQTYTTRVYANSTPNPGGTATGVCLLCGVTNGANAVDNSLSTKATITTTVALLGAKVSQDLVFPAPITNNTPAIVKIGASGTLGNLVSLNLLGGVYVQAFNGSTPVGDTAFASQTVLQLLASGNQGEVFLATPPGTYDRVRVTVDGGLAGVAGSIDVYAAYYNKPATSTIACDAPIDILYGVAGAVGSLGTVTNPAQAGDGIISNSNYAELSSVVGALGSSAEVTAVFPGLSKLGDSVRIYMSSPASLLSPQVLGSVRIITYNGGTVVDSFNASSNFLTLGFMTGSTTLQGLSFKASAPFDHVEVLIGSGIVGALSTIRVHEIQRYPPGPATGAAGPLRITCLNTPITLSVSNPDPGLVYSWFDSTQTTKITDGTSYSPPVNVAGSFRYYVSSTRLNCSTASAQTLVTVMVNNYATAADITVPATTASCTNDTVQITPTSTTVTNKPVFKWYKDAAKTTAITNGLVEGNVKYSIDTTGKLSITGLTAGSYNYYVSVSDSNHCENGANTLKQASVTVGAAPAPPTVAPFFAVATGQTVTLTASPVAGATIEWYSDTTLAPIGSGTSFQVGPFNTPGNYTYFAGVRLTGGCESYRVPVLITVTGPVTTGGCNVPTSQNSGTTLGCVLCSVSNPTNDIDTDPTNFTQLSIPVGLLGGSVYQQLIFPTAGAATDSIRFDLGTNAQIANVNLLGGIVLTVANGTTVIRRDTVSQLANVQLLNNNHVVVTVPATAAYDRVQILLTGIVNLLNNVQIYGVRAVGANPTIAAGGVTTCVGSTATLTATPAAGTSVRWYADSTTVTSLSNQSTYTTPTAFTTAGTYTYYVQVVDANGCANPERIPVVVTVNPLGTPADITLADTTGVCSGGTARLAPTAAGVTKPEFKWYANANKTTPIINGTVIGSATFAVDTAGNLSVTGLTPGDYTYYVSVSGTNRCENAAGNLKAATIKVTSTPAPPTLVQTYAVSTGLPLTLVASPAPGSTVVWYSDTTKASIGSGNSITLPPFTTPGVYTYFAGDSVSGGCVSNRLAIVITVTGPVTPTSCNVPTSQVTGTTLGCVLCSVSNPTNDIDNDPTNFTRLNIPVGLLGGSVYQQMIFPAAGASTDSIRLDLSSPGGLADVSLLGGAVVTVYNGTTVVSTKTLSQLATLRLLNGTRYIATVPTGGAYDRVEVRLTGVANLLNSLDIYGARAVGANPTISADSVTVCAGSTAVLTATPAAGTSVRWYADSTTTISLSNQASYTTDTLKTAGTFKYYVQVVDGNGCANPERIPVVVTVNALGSPADITVADTTTVCGNSTALLTPTAAGVTTPVFKWYANANKTSPITNGTVIGSATFTIDAAGNLRVSGLTPGNHTYYVSVSGTNRCENAAGNLKAATITVANATAPPTLVQTYAISTGLPLTLVASPAPGTTVAWYSDTTKAAIGTGSSITLPPFTTPGVYTYYAGDSLPGGCMSNRLAIVITVTGPVIPTTCNVPTSQVTGTTLGCVLCSVTNPTYDIDSSATNFTRLNIPVGLLGGSVYQQLIFPATGAASDSIRLDLSSPGGLADVSLLGGAVVTVYNGTTVVSTTTLSQLATLRLLNGTRYTATVPTGAAYDRVEVKLTGVANLLNSLDIYGVRAVAPNPTVAAGGVTVCAGQPAVLTATPATGTTVRWYADSTTTAILSTQASFTTDTLKTAGTFTYYVQTVGANGCANPDRIPVKVVVNPLSNAGNITLADTTVACTNNPVVLAPTATGVTAPVFKWYKDANKTTAITNGLTEGAVKYAVDTAGVLTITGLTAGNYKYYVSVSGSNQCENPAGALKAATVQVVTAPAAPVVTGDVVVQTGVKATLTAAAPPAGATVVWYSDSTTTTPLGTGTSFQVGPFNNPGTYTYFGAIRITGACESPRVAIHVVVTGPVIPSPDCNVPTSQVSGTTLGCVLCSVSGPTNDIDSVQTNFTRLSMPVGLLGGAVYQQLIFPNPGKATDSIQVRFAASTGLADVSLLGGTVVSLYNGNTLVKADTLTDLLTLRVINGQQFAATLAAPGAFDRVEVRLTGVANLLNSLDIYGARIFYPKATVNTTNTSVCINNKATLSVTPAAGTSVRWYADSTSTTVLSTQNTYTTDTLKTAGKVTYYVAVVGGSNNCPNPDRIPVTVNVSPAPPVPGAPATVNICSGSDALLQVATPDRQLTYNWYNVPTGGTKLNTDSGFVFKVTAVNRDTTFYVEAVSSCGAASPRQAISIVLSSSLSAPTVTPNPDSVVIGTQTALNATSNTANAIYKWYGSQTGNDSLFTGPVFTPPVSNTLGTVTYWVEASLASGATCKSIRVPVQVISIAPPPFTQVPCEGATSQTIGGSGLLILGNVYNPALAVDNDASTASSLVINLGALNAQVWQRAKFNGVSSIGDTVRVLLSNPSQILSASLLGGVQLTTYNGTTPGDSVNINSTLVKLTLLSNQKQAIAEFVPTKAFDAVEVKLKSGVLGALTTIDFNYAQRALVSPTVQATKVAVCAGSTATISVSNPAAGVTYRWYNSQGNYLTGKDGTTFTSGVLSKDTTFYVEASRNGCVSKGRARVDVSVAAAPAAPQVQATTVAVCAGSDAVLAVANPVTGYTYAWYNVANGGTKLNTDSGYTYKVVNVTAAATYYVEAKNDSCNTVSATRTAVNVNTATALASPTVTPVNDTVVVGQQAVFVAKAATANAEFYWFATPTSTDTLFKGSTFAAPASTAIGTVTYWVEAALPGGGSCKSARVGANVITVSTPNGPVPCEGATTQIIGGSGLLVSGNVYNPQLAVDNNVNTASALVINLGALNASVYQRVSFNGLSTPGDTVKVMLSNPSQILSAALLGSIQLTSYNGNTPGDVVLVSNPILNINLLSGNRGAILSFVPTQPFDGVQVTLKSGVVGALTEVDLNYAQRALVQPTVQVTNAVICKGKQATLNVVNPAPGITYSWYNSLGNHLLDSVAFVTPTTLDTGRYSYFVRANRNGCTGAASVPAVVTVQGIPSKPVAVNNNVSTCLNTPVTLSVKAVTGVQFNWYDAATGGALVMSNSNTYTTPANLLAGTYNFYVEGVNAGNCMNDSGRTKITLTVDSASTAADIQAADQVICAGGTAVLTPTSATVQNPVFKWYANPDKTGPITQGVSATGVLTISGLTAGTYTYYVSVSNAGKCENAAGALKAVKVTVNTTATAADITVTDTTICANTAVKLTATSATVTNPTFKWYSDANLTTLLFTGASYTTQAISTTTTYYVTVSGDNKCANTAGNAKAVMVTVRDVPVPIISASAISICVGDTATLTVQNADNTLIYRWYNAAQGGTLLFTGPVYSVTGLTASADFYAEASAGGCTSATRTKVSIGVGMAPTPILDATNVTVCQGGTAVLKVTSSTNNITYKWYTTATGGTAVFTGPIYTTNAINANTKFYVEAIGDTSKCGKPSARASVSVNVVPVPAAPVLVNNAVQGCQGQGVSLSVQNPAAGTTYQWFDKATGGTMVFEGAVFNITSLDSTVTYYVQALVNGGCPSASRTSATITVNSIPTAPVINASSLFVCQGGNVTLSIQNPTAGTTYRWYDAPTAGNLLFTGTSYQTGSLNSNTDFYAEASNGNCSSAARTKISIGVGQAPTPTLEATSLTTCQGTAATLRVTSATNNIAYKWYTQAVGGTAIFTGPVFTTDPLNTTTDFWVEATGTSGQCGSPSARVKATVTVVVAPAAPDVVATSLKTCAGTGVTVAVKTILPGITYQWYDAPTAGNLLFTGAVYSVPVVTQNTTYYVQANLGGGCSSSTRTAVNVSVDPAPAIPTVAQDNVITCIGGTATFTVTNPDATFTYRWYDAPSGGNLLATGNAYTTAPLAQTTTIYLEALNGAGCSSVRKGVTATVVSTIDAPLADPITVCSGQTGVLSVKSKQPGVIYKWYSVANGGTAVFTGGDFTITPVANTTYFVAASTSGGCISASRTPVSVTVNPSPAAPAVANATLQACPGQTVTLNALNPDATLTYKWYTVPTGGTAVATGATYVTPGVTANQMYYLEAQNSNGCASPTRTAVSVQATPAPGAPTITGNDNGVCPGKTATLTAASTTTGVDFRWYTVATGGTPIYTGATFVTPALNTNTTYYVEAVTTGGCISAGQRTTVNVNIAQPLPAPVVTVDNTTATTITFRWSPITGAQRYEVSLDGGVTFLPPSSGPNGTTHTVTGLQPNQSAAIQVRAIGASDCETSALSTAVTGKTTNPQGNNIFIPNLFSPNGDGVNDIMYVYSTSIAQLEFRVYNQWGQLVFTSKDQRQGWDGTMSGVKQPVGVYVYIVKATMQDGTVIIKKGNVTLMR</sequence>
<dbReference type="InterPro" id="IPR026341">
    <property type="entry name" value="T9SS_type_B"/>
</dbReference>
<dbReference type="Pfam" id="PF13585">
    <property type="entry name" value="CHU_C"/>
    <property type="match status" value="1"/>
</dbReference>
<dbReference type="EMBL" id="VIWO01000001">
    <property type="protein sequence ID" value="TWF44903.1"/>
    <property type="molecule type" value="Genomic_DNA"/>
</dbReference>
<dbReference type="NCBIfam" id="TIGR04131">
    <property type="entry name" value="Bac_Flav_CTERM"/>
    <property type="match status" value="1"/>
</dbReference>
<evidence type="ECO:0000259" key="1">
    <source>
        <dbReference type="PROSITE" id="PS50853"/>
    </source>
</evidence>
<dbReference type="InterPro" id="IPR003961">
    <property type="entry name" value="FN3_dom"/>
</dbReference>
<dbReference type="InterPro" id="IPR036116">
    <property type="entry name" value="FN3_sf"/>
</dbReference>
<evidence type="ECO:0000313" key="2">
    <source>
        <dbReference type="EMBL" id="TWF44903.1"/>
    </source>
</evidence>
<comment type="caution">
    <text evidence="2">The sequence shown here is derived from an EMBL/GenBank/DDBJ whole genome shotgun (WGS) entry which is preliminary data.</text>
</comment>
<dbReference type="Proteomes" id="UP000320811">
    <property type="component" value="Unassembled WGS sequence"/>
</dbReference>
<dbReference type="SMART" id="SM00060">
    <property type="entry name" value="FN3"/>
    <property type="match status" value="4"/>
</dbReference>
<accession>A0A561Q3G2</accession>
<dbReference type="Gene3D" id="2.60.40.10">
    <property type="entry name" value="Immunoglobulins"/>
    <property type="match status" value="2"/>
</dbReference>
<dbReference type="RefSeq" id="WP_145662581.1">
    <property type="nucleotide sequence ID" value="NZ_VIWO01000001.1"/>
</dbReference>
<evidence type="ECO:0000313" key="3">
    <source>
        <dbReference type="Proteomes" id="UP000320811"/>
    </source>
</evidence>
<feature type="domain" description="Fibronectin type-III" evidence="1">
    <location>
        <begin position="4160"/>
        <end position="4249"/>
    </location>
</feature>
<dbReference type="PROSITE" id="PS51257">
    <property type="entry name" value="PROKAR_LIPOPROTEIN"/>
    <property type="match status" value="1"/>
</dbReference>
<dbReference type="Pfam" id="PF19081">
    <property type="entry name" value="Ig_7"/>
    <property type="match status" value="28"/>
</dbReference>
<dbReference type="InterPro" id="IPR044023">
    <property type="entry name" value="Ig_7"/>
</dbReference>
<keyword evidence="3" id="KW-1185">Reference proteome</keyword>
<dbReference type="CDD" id="cd00063">
    <property type="entry name" value="FN3"/>
    <property type="match status" value="1"/>
</dbReference>
<reference evidence="2 3" key="1">
    <citation type="submission" date="2019-06" db="EMBL/GenBank/DDBJ databases">
        <title>Sorghum-associated microbial communities from plants grown in Nebraska, USA.</title>
        <authorList>
            <person name="Schachtman D."/>
        </authorList>
    </citation>
    <scope>NUCLEOTIDE SEQUENCE [LARGE SCALE GENOMIC DNA]</scope>
    <source>
        <strain evidence="2 3">1209</strain>
    </source>
</reference>
<dbReference type="InterPro" id="IPR013783">
    <property type="entry name" value="Ig-like_fold"/>
</dbReference>
<dbReference type="SUPFAM" id="SSF49265">
    <property type="entry name" value="Fibronectin type III"/>
    <property type="match status" value="1"/>
</dbReference>
<organism evidence="2 3">
    <name type="scientific">Chitinophaga polysaccharea</name>
    <dbReference type="NCBI Taxonomy" id="1293035"/>
    <lineage>
        <taxon>Bacteria</taxon>
        <taxon>Pseudomonadati</taxon>
        <taxon>Bacteroidota</taxon>
        <taxon>Chitinophagia</taxon>
        <taxon>Chitinophagales</taxon>
        <taxon>Chitinophagaceae</taxon>
        <taxon>Chitinophaga</taxon>
    </lineage>
</organism>
<dbReference type="PROSITE" id="PS50853">
    <property type="entry name" value="FN3"/>
    <property type="match status" value="1"/>
</dbReference>
<name>A0A561Q3G2_9BACT</name>
<gene>
    <name evidence="2" type="ORF">FHW36_101829</name>
</gene>
<protein>
    <submittedName>
        <fullName evidence="2">Gliding motility-associated-like protein</fullName>
    </submittedName>
</protein>